<sequence>MPPALRRLFYVLSYEALGLCVATVGLTLLSGQEAGGVSLVAVVTSTIAMAWNYVFNAGFEAWERKQTVKGRSFVRRAVHALCFEAGLVLMITPTLSWLLGVSLLEAFIYNGALIGVFLAYTFLFNLSFDRLFGLPRSARA</sequence>
<protein>
    <submittedName>
        <fullName evidence="3">PACE efflux transporter</fullName>
    </submittedName>
</protein>
<accession>A0A4Q9GSL7</accession>
<feature type="transmembrane region" description="Helical" evidence="1">
    <location>
        <begin position="35"/>
        <end position="56"/>
    </location>
</feature>
<evidence type="ECO:0000313" key="3">
    <source>
        <dbReference type="EMBL" id="TBN54797.1"/>
    </source>
</evidence>
<organism evidence="3 4">
    <name type="scientific">Hansschlegelia quercus</name>
    <dbReference type="NCBI Taxonomy" id="2528245"/>
    <lineage>
        <taxon>Bacteria</taxon>
        <taxon>Pseudomonadati</taxon>
        <taxon>Pseudomonadota</taxon>
        <taxon>Alphaproteobacteria</taxon>
        <taxon>Hyphomicrobiales</taxon>
        <taxon>Methylopilaceae</taxon>
        <taxon>Hansschlegelia</taxon>
    </lineage>
</organism>
<feature type="transmembrane region" description="Helical" evidence="1">
    <location>
        <begin position="7"/>
        <end position="29"/>
    </location>
</feature>
<gene>
    <name evidence="3" type="ORF">EYR15_01120</name>
</gene>
<evidence type="ECO:0000259" key="2">
    <source>
        <dbReference type="Pfam" id="PF05232"/>
    </source>
</evidence>
<feature type="transmembrane region" description="Helical" evidence="1">
    <location>
        <begin position="77"/>
        <end position="100"/>
    </location>
</feature>
<evidence type="ECO:0000313" key="4">
    <source>
        <dbReference type="Proteomes" id="UP000291613"/>
    </source>
</evidence>
<keyword evidence="1" id="KW-0812">Transmembrane</keyword>
<keyword evidence="1" id="KW-1133">Transmembrane helix</keyword>
<dbReference type="Pfam" id="PF05232">
    <property type="entry name" value="BTP"/>
    <property type="match status" value="2"/>
</dbReference>
<dbReference type="NCBIfam" id="NF033664">
    <property type="entry name" value="PACE_transport"/>
    <property type="match status" value="1"/>
</dbReference>
<feature type="domain" description="Chlorhexidine efflux transporter" evidence="2">
    <location>
        <begin position="5"/>
        <end position="64"/>
    </location>
</feature>
<proteinExistence type="predicted"/>
<feature type="domain" description="Chlorhexidine efflux transporter" evidence="2">
    <location>
        <begin position="71"/>
        <end position="133"/>
    </location>
</feature>
<comment type="caution">
    <text evidence="3">The sequence shown here is derived from an EMBL/GenBank/DDBJ whole genome shotgun (WGS) entry which is preliminary data.</text>
</comment>
<dbReference type="InterPro" id="IPR058208">
    <property type="entry name" value="PACE"/>
</dbReference>
<dbReference type="AlphaFoldDB" id="A0A4Q9GSL7"/>
<keyword evidence="4" id="KW-1185">Reference proteome</keyword>
<evidence type="ECO:0000256" key="1">
    <source>
        <dbReference type="SAM" id="Phobius"/>
    </source>
</evidence>
<dbReference type="InterPro" id="IPR007896">
    <property type="entry name" value="BTP_bacteria"/>
</dbReference>
<reference evidence="3 4" key="1">
    <citation type="submission" date="2019-02" db="EMBL/GenBank/DDBJ databases">
        <title>Hansschlegelia quercus sp. nov., a novel methylotrophic bacterium from buds of oak (Quercus robur L.).</title>
        <authorList>
            <person name="Agafonova N.V."/>
            <person name="Kaparullina E.N."/>
            <person name="Grouzdev D.S."/>
            <person name="Doronina N.V."/>
        </authorList>
    </citation>
    <scope>NUCLEOTIDE SEQUENCE [LARGE SCALE GENOMIC DNA]</scope>
    <source>
        <strain evidence="3 4">Dub</strain>
    </source>
</reference>
<dbReference type="OrthoDB" id="1631120at2"/>
<dbReference type="EMBL" id="SIUB01000001">
    <property type="protein sequence ID" value="TBN54797.1"/>
    <property type="molecule type" value="Genomic_DNA"/>
</dbReference>
<keyword evidence="1" id="KW-0472">Membrane</keyword>
<feature type="transmembrane region" description="Helical" evidence="1">
    <location>
        <begin position="106"/>
        <end position="126"/>
    </location>
</feature>
<dbReference type="RefSeq" id="WP_131001050.1">
    <property type="nucleotide sequence ID" value="NZ_JBHSZR010000002.1"/>
</dbReference>
<dbReference type="Proteomes" id="UP000291613">
    <property type="component" value="Unassembled WGS sequence"/>
</dbReference>
<name>A0A4Q9GSL7_9HYPH</name>